<comment type="catalytic activity">
    <reaction evidence="9">
        <text>[phosphate](n) + ATP = [phosphate](n+1) + ADP</text>
        <dbReference type="Rhea" id="RHEA:19573"/>
        <dbReference type="Rhea" id="RHEA-COMP:9859"/>
        <dbReference type="Rhea" id="RHEA-COMP:14280"/>
        <dbReference type="ChEBI" id="CHEBI:16838"/>
        <dbReference type="ChEBI" id="CHEBI:30616"/>
        <dbReference type="ChEBI" id="CHEBI:456216"/>
        <dbReference type="EC" id="2.7.4.1"/>
    </reaction>
    <physiologicalReaction direction="left-to-right" evidence="9">
        <dbReference type="Rhea" id="RHEA:19574"/>
    </physiologicalReaction>
</comment>
<evidence type="ECO:0000256" key="14">
    <source>
        <dbReference type="ARBA" id="ARBA00081313"/>
    </source>
</evidence>
<keyword evidence="4" id="KW-0926">Vacuole</keyword>
<evidence type="ECO:0000313" key="19">
    <source>
        <dbReference type="Proteomes" id="UP000696280"/>
    </source>
</evidence>
<evidence type="ECO:0000256" key="15">
    <source>
        <dbReference type="SAM" id="MobiDB-lite"/>
    </source>
</evidence>
<evidence type="ECO:0000256" key="8">
    <source>
        <dbReference type="ARBA" id="ARBA00023136"/>
    </source>
</evidence>
<keyword evidence="6 16" id="KW-0812">Transmembrane</keyword>
<evidence type="ECO:0000313" key="18">
    <source>
        <dbReference type="EMBL" id="CAG8961909.1"/>
    </source>
</evidence>
<evidence type="ECO:0000256" key="13">
    <source>
        <dbReference type="ARBA" id="ARBA00080494"/>
    </source>
</evidence>
<protein>
    <recommendedName>
        <fullName evidence="11">Vacuolar transporter chaperone complex subunit 4</fullName>
        <ecNumber evidence="3">2.7.4.1</ecNumber>
    </recommendedName>
    <alternativeName>
        <fullName evidence="13">Polyphosphate kinase</fullName>
    </alternativeName>
    <alternativeName>
        <fullName evidence="12">SPX-dependent polyphosphate polymerase VTC subunit 4</fullName>
    </alternativeName>
    <alternativeName>
        <fullName evidence="14">Vacuolar membrane polyphosphate polymerase catalytic subunit</fullName>
    </alternativeName>
</protein>
<evidence type="ECO:0000256" key="4">
    <source>
        <dbReference type="ARBA" id="ARBA00022554"/>
    </source>
</evidence>
<comment type="caution">
    <text evidence="18">The sequence shown here is derived from an EMBL/GenBank/DDBJ whole genome shotgun (WGS) entry which is preliminary data.</text>
</comment>
<dbReference type="InterPro" id="IPR051572">
    <property type="entry name" value="VTC_Complex_Subunit"/>
</dbReference>
<evidence type="ECO:0000256" key="6">
    <source>
        <dbReference type="ARBA" id="ARBA00022692"/>
    </source>
</evidence>
<dbReference type="GO" id="GO:0007034">
    <property type="term" value="P:vacuolar transport"/>
    <property type="evidence" value="ECO:0007669"/>
    <property type="project" value="TreeGrafter"/>
</dbReference>
<dbReference type="GO" id="GO:0042144">
    <property type="term" value="P:vacuole fusion, non-autophagic"/>
    <property type="evidence" value="ECO:0007669"/>
    <property type="project" value="TreeGrafter"/>
</dbReference>
<feature type="domain" description="SPX" evidence="17">
    <location>
        <begin position="42"/>
        <end position="211"/>
    </location>
</feature>
<keyword evidence="19" id="KW-1185">Reference proteome</keyword>
<keyword evidence="7 16" id="KW-1133">Transmembrane helix</keyword>
<dbReference type="CDD" id="cd14480">
    <property type="entry name" value="SPX_VTC2_like"/>
    <property type="match status" value="1"/>
</dbReference>
<feature type="region of interest" description="Disordered" evidence="15">
    <location>
        <begin position="138"/>
        <end position="157"/>
    </location>
</feature>
<feature type="region of interest" description="Disordered" evidence="15">
    <location>
        <begin position="556"/>
        <end position="629"/>
    </location>
</feature>
<dbReference type="GO" id="GO:0033254">
    <property type="term" value="C:vacuolar transporter chaperone complex"/>
    <property type="evidence" value="ECO:0007669"/>
    <property type="project" value="TreeGrafter"/>
</dbReference>
<dbReference type="GO" id="GO:0006799">
    <property type="term" value="P:polyphosphate biosynthetic process"/>
    <property type="evidence" value="ECO:0007669"/>
    <property type="project" value="UniProtKB-ARBA"/>
</dbReference>
<dbReference type="PANTHER" id="PTHR46140:SF1">
    <property type="entry name" value="VACUOLAR TRANSPORTER CHAPERONE COMPLEX SUBUNIT 4-RELATED"/>
    <property type="match status" value="1"/>
</dbReference>
<feature type="transmembrane region" description="Helical" evidence="16">
    <location>
        <begin position="746"/>
        <end position="766"/>
    </location>
</feature>
<dbReference type="FunFam" id="3.20.100.30:FF:000001">
    <property type="entry name" value="Vacuolar transporter chaperone 4"/>
    <property type="match status" value="1"/>
</dbReference>
<feature type="transmembrane region" description="Helical" evidence="16">
    <location>
        <begin position="814"/>
        <end position="834"/>
    </location>
</feature>
<reference evidence="18" key="1">
    <citation type="submission" date="2021-07" db="EMBL/GenBank/DDBJ databases">
        <authorList>
            <person name="Durling M."/>
        </authorList>
    </citation>
    <scope>NUCLEOTIDE SEQUENCE</scope>
</reference>
<dbReference type="InterPro" id="IPR018966">
    <property type="entry name" value="VTC_domain"/>
</dbReference>
<evidence type="ECO:0000256" key="10">
    <source>
        <dbReference type="ARBA" id="ARBA00061390"/>
    </source>
</evidence>
<feature type="transmembrane region" description="Helical" evidence="16">
    <location>
        <begin position="773"/>
        <end position="794"/>
    </location>
</feature>
<gene>
    <name evidence="18" type="ORF">HYFRA_00013709</name>
</gene>
<dbReference type="EMBL" id="CAJVRL010000119">
    <property type="protein sequence ID" value="CAG8961909.1"/>
    <property type="molecule type" value="Genomic_DNA"/>
</dbReference>
<evidence type="ECO:0000256" key="1">
    <source>
        <dbReference type="ARBA" id="ARBA00001936"/>
    </source>
</evidence>
<comment type="similarity">
    <text evidence="10">Belongs to the VTC4 family.</text>
</comment>
<dbReference type="EC" id="2.7.4.1" evidence="3"/>
<dbReference type="AlphaFoldDB" id="A0A9N9PPE9"/>
<evidence type="ECO:0000256" key="12">
    <source>
        <dbReference type="ARBA" id="ARBA00075894"/>
    </source>
</evidence>
<keyword evidence="5" id="KW-0808">Transferase</keyword>
<feature type="compositionally biased region" description="Polar residues" evidence="15">
    <location>
        <begin position="556"/>
        <end position="567"/>
    </location>
</feature>
<comment type="cofactor">
    <cofactor evidence="1">
        <name>Mn(2+)</name>
        <dbReference type="ChEBI" id="CHEBI:29035"/>
    </cofactor>
</comment>
<evidence type="ECO:0000256" key="7">
    <source>
        <dbReference type="ARBA" id="ARBA00022989"/>
    </source>
</evidence>
<accession>A0A9N9PPE9</accession>
<dbReference type="InterPro" id="IPR004331">
    <property type="entry name" value="SPX_dom"/>
</dbReference>
<dbReference type="OrthoDB" id="6493944at2759"/>
<comment type="subcellular location">
    <subcellularLocation>
        <location evidence="2">Vacuole membrane</location>
        <topology evidence="2">Multi-pass membrane protein</topology>
    </subcellularLocation>
</comment>
<feature type="compositionally biased region" description="Acidic residues" evidence="15">
    <location>
        <begin position="571"/>
        <end position="583"/>
    </location>
</feature>
<evidence type="ECO:0000259" key="17">
    <source>
        <dbReference type="PROSITE" id="PS51382"/>
    </source>
</evidence>
<sequence length="842" mass="96302">MAYVPRLMNVVDLRARTSTWHSYSTRSFQRQRPRIEPGQVVMKFGEQLRSSAIKEYQWYYIAYDELKEALKKDFVTKPTKENPKPKRQEWTEEDESAFISRIELELDKVYSKQKLKVIEISRRIQSTEREVNDIVSRLDSRGPVGRDGTTGHDDDAPTEEEFMMLEEDLNEITADVNDLAKFVQLNYTGFQKIIKKHDKQTRWILKPVFATRLKAKPFFKDNYDADIVKLSKLWDIVRTRGNPVKGDSSAGGSQGSFIRQTTKYWIHPDNVTEVKLIIMKHLPVLVFNTAKEFDAKDSAITSIYYDNPEKFDLYEGRLKKTEGAEAIRLRWYGGMDTETIFVERKTHREDWTGEKSVKARFAMKEKNVNAYMKGDLLPEAIFEKARKDNKKPAKVIDEDERLAKEVQYSVIKKGYKPLCRSFYNRTAFQLPADARVRISLDSELTMVREDNLDGRDRAGKNWRRMDIGIDYPFSQLPPEDVERFPYAILEVKLQTQAGQEPPSWVRELIASHLVEAVPKFSKFIHGTATLFPTRIHLLPFWMPQMDVDIRKPATQNFGIQRSGHSNQSTTSDDDDDDSDDEDGELVRAKPSTSNSSDENVNQLRQQLRENRDSLENRDTAGRPTGNALDIEEQVGSLPLDEAYPLYDSDLEDDEADAMEEARQIGGWPYYSKVLKKNAKLAGQHLVTAALTVIPTPKPTSIPSNGVGNGLGAGTIESKRFKAPKGKKIHVPVRVEPKVYFAAERTFLSWLEFSIYISTIATTLLNFGPKTSKLSFLAAGSFSVVAVLALSYSVITYLYRSQAIRTRKAIKYHDQFGPTALCVCLFVAVALNMGFELKEREYI</sequence>
<evidence type="ECO:0000256" key="11">
    <source>
        <dbReference type="ARBA" id="ARBA00067464"/>
    </source>
</evidence>
<dbReference type="GO" id="GO:0000329">
    <property type="term" value="C:fungal-type vacuole membrane"/>
    <property type="evidence" value="ECO:0007669"/>
    <property type="project" value="TreeGrafter"/>
</dbReference>
<evidence type="ECO:0000256" key="5">
    <source>
        <dbReference type="ARBA" id="ARBA00022679"/>
    </source>
</evidence>
<feature type="compositionally biased region" description="Basic and acidic residues" evidence="15">
    <location>
        <begin position="606"/>
        <end position="620"/>
    </location>
</feature>
<organism evidence="18 19">
    <name type="scientific">Hymenoscyphus fraxineus</name>
    <dbReference type="NCBI Taxonomy" id="746836"/>
    <lineage>
        <taxon>Eukaryota</taxon>
        <taxon>Fungi</taxon>
        <taxon>Dikarya</taxon>
        <taxon>Ascomycota</taxon>
        <taxon>Pezizomycotina</taxon>
        <taxon>Leotiomycetes</taxon>
        <taxon>Helotiales</taxon>
        <taxon>Helotiaceae</taxon>
        <taxon>Hymenoscyphus</taxon>
    </lineage>
</organism>
<keyword evidence="8 16" id="KW-0472">Membrane</keyword>
<dbReference type="Pfam" id="PF02656">
    <property type="entry name" value="DUF202"/>
    <property type="match status" value="1"/>
</dbReference>
<dbReference type="GO" id="GO:0016237">
    <property type="term" value="P:microautophagy"/>
    <property type="evidence" value="ECO:0007669"/>
    <property type="project" value="TreeGrafter"/>
</dbReference>
<evidence type="ECO:0000256" key="16">
    <source>
        <dbReference type="SAM" id="Phobius"/>
    </source>
</evidence>
<dbReference type="InterPro" id="IPR042267">
    <property type="entry name" value="VTC_sf"/>
</dbReference>
<dbReference type="CDD" id="cd07751">
    <property type="entry name" value="PolyPPase_VTC4_like"/>
    <property type="match status" value="1"/>
</dbReference>
<dbReference type="Gene3D" id="3.20.100.30">
    <property type="entry name" value="VTC, catalytic tunnel domain"/>
    <property type="match status" value="1"/>
</dbReference>
<evidence type="ECO:0000256" key="3">
    <source>
        <dbReference type="ARBA" id="ARBA00012960"/>
    </source>
</evidence>
<dbReference type="PROSITE" id="PS51382">
    <property type="entry name" value="SPX"/>
    <property type="match status" value="1"/>
</dbReference>
<evidence type="ECO:0000256" key="9">
    <source>
        <dbReference type="ARBA" id="ARBA00050204"/>
    </source>
</evidence>
<name>A0A9N9PPE9_9HELO</name>
<proteinExistence type="inferred from homology"/>
<dbReference type="PANTHER" id="PTHR46140">
    <property type="entry name" value="VACUOLAR TRANSPORTER CHAPERONE 1-RELATED"/>
    <property type="match status" value="1"/>
</dbReference>
<dbReference type="Proteomes" id="UP000696280">
    <property type="component" value="Unassembled WGS sequence"/>
</dbReference>
<dbReference type="InterPro" id="IPR003807">
    <property type="entry name" value="DUF202"/>
</dbReference>
<evidence type="ECO:0000256" key="2">
    <source>
        <dbReference type="ARBA" id="ARBA00004128"/>
    </source>
</evidence>
<dbReference type="Pfam" id="PF09359">
    <property type="entry name" value="VTC"/>
    <property type="match status" value="1"/>
</dbReference>
<dbReference type="GO" id="GO:0008976">
    <property type="term" value="F:polyphosphate kinase activity"/>
    <property type="evidence" value="ECO:0007669"/>
    <property type="project" value="UniProtKB-EC"/>
</dbReference>
<feature type="compositionally biased region" description="Polar residues" evidence="15">
    <location>
        <begin position="590"/>
        <end position="605"/>
    </location>
</feature>